<keyword evidence="3" id="KW-1185">Reference proteome</keyword>
<evidence type="ECO:0000256" key="1">
    <source>
        <dbReference type="SAM" id="SignalP"/>
    </source>
</evidence>
<reference evidence="2" key="1">
    <citation type="submission" date="2022-07" db="EMBL/GenBank/DDBJ databases">
        <title>Genome Sequence of Physisporinus lineatus.</title>
        <authorList>
            <person name="Buettner E."/>
        </authorList>
    </citation>
    <scope>NUCLEOTIDE SEQUENCE</scope>
    <source>
        <strain evidence="2">VT162</strain>
    </source>
</reference>
<name>A0AAD5YCL6_9APHY</name>
<proteinExistence type="predicted"/>
<accession>A0AAD5YCL6</accession>
<protein>
    <recommendedName>
        <fullName evidence="4">Extracellular membrane protein CFEM domain-containing protein</fullName>
    </recommendedName>
</protein>
<organism evidence="2 3">
    <name type="scientific">Meripilus lineatus</name>
    <dbReference type="NCBI Taxonomy" id="2056292"/>
    <lineage>
        <taxon>Eukaryota</taxon>
        <taxon>Fungi</taxon>
        <taxon>Dikarya</taxon>
        <taxon>Basidiomycota</taxon>
        <taxon>Agaricomycotina</taxon>
        <taxon>Agaricomycetes</taxon>
        <taxon>Polyporales</taxon>
        <taxon>Meripilaceae</taxon>
        <taxon>Meripilus</taxon>
    </lineage>
</organism>
<keyword evidence="1" id="KW-0732">Signal</keyword>
<gene>
    <name evidence="2" type="ORF">NLI96_g9779</name>
</gene>
<dbReference type="AlphaFoldDB" id="A0AAD5YCL6"/>
<dbReference type="Proteomes" id="UP001212997">
    <property type="component" value="Unassembled WGS sequence"/>
</dbReference>
<evidence type="ECO:0000313" key="3">
    <source>
        <dbReference type="Proteomes" id="UP001212997"/>
    </source>
</evidence>
<comment type="caution">
    <text evidence="2">The sequence shown here is derived from an EMBL/GenBank/DDBJ whole genome shotgun (WGS) entry which is preliminary data.</text>
</comment>
<evidence type="ECO:0008006" key="4">
    <source>
        <dbReference type="Google" id="ProtNLM"/>
    </source>
</evidence>
<feature type="chain" id="PRO_5042047041" description="Extracellular membrane protein CFEM domain-containing protein" evidence="1">
    <location>
        <begin position="19"/>
        <end position="220"/>
    </location>
</feature>
<evidence type="ECO:0000313" key="2">
    <source>
        <dbReference type="EMBL" id="KAJ3478406.1"/>
    </source>
</evidence>
<dbReference type="EMBL" id="JANAWD010000513">
    <property type="protein sequence ID" value="KAJ3478406.1"/>
    <property type="molecule type" value="Genomic_DNA"/>
</dbReference>
<feature type="signal peptide" evidence="1">
    <location>
        <begin position="1"/>
        <end position="18"/>
    </location>
</feature>
<sequence>MLAFALFSAALLATSASAFDIGDAKSGIASALHHRSIYARQINPSDVPAECQSQCAATVDVLNSNTCVTASCLCTTTINQGFASCLSCVAAGDPTLVAQAQQAIASYEDACASAGIPVASLTISGGAASTRAPVSSAVIPTGGASQASSVFFSSSGAAGTGAPVATPTRSVITPSTSGSAAAAASTTPAGPVPNGAQSLVGMQGMAVGGLVAVAGAMFAL</sequence>